<feature type="region of interest" description="Disordered" evidence="1">
    <location>
        <begin position="68"/>
        <end position="95"/>
    </location>
</feature>
<sequence length="95" mass="10504">MRYLFSTGLFGAITTGVSLLRGTRESPVTWRAALAWISWAITFALAIGAVRDTRRFDRGLEVALDSPLAPAQAKRANRDEKQAQKAAAQKRRRSS</sequence>
<reference evidence="3 4" key="1">
    <citation type="submission" date="2021-06" db="EMBL/GenBank/DDBJ databases">
        <title>Genome-based taxonomic framework of Microbacterium strains isolated from marine environment, the description of four new species and reclassification of four preexisting species.</title>
        <authorList>
            <person name="Lee S.D."/>
            <person name="Kim S.-M."/>
            <person name="Byeon Y.-S."/>
            <person name="Yang H.L."/>
            <person name="Kim I.S."/>
        </authorList>
    </citation>
    <scope>NUCLEOTIDE SEQUENCE [LARGE SCALE GENOMIC DNA]</scope>
    <source>
        <strain evidence="3 4">SSW1-36</strain>
    </source>
</reference>
<gene>
    <name evidence="3" type="ORF">KV396_13465</name>
</gene>
<feature type="transmembrane region" description="Helical" evidence="2">
    <location>
        <begin position="32"/>
        <end position="50"/>
    </location>
</feature>
<organism evidence="3 4">
    <name type="scientific">Microbacterium galbinum</name>
    <dbReference type="NCBI Taxonomy" id="2851646"/>
    <lineage>
        <taxon>Bacteria</taxon>
        <taxon>Bacillati</taxon>
        <taxon>Actinomycetota</taxon>
        <taxon>Actinomycetes</taxon>
        <taxon>Micrococcales</taxon>
        <taxon>Microbacteriaceae</taxon>
        <taxon>Microbacterium</taxon>
    </lineage>
</organism>
<proteinExistence type="predicted"/>
<keyword evidence="4" id="KW-1185">Reference proteome</keyword>
<keyword evidence="2" id="KW-0812">Transmembrane</keyword>
<protein>
    <recommendedName>
        <fullName evidence="5">NADH:ubiquinone oxidoreductase</fullName>
    </recommendedName>
</protein>
<dbReference type="EMBL" id="CP078077">
    <property type="protein sequence ID" value="UPL15424.1"/>
    <property type="molecule type" value="Genomic_DNA"/>
</dbReference>
<evidence type="ECO:0000313" key="3">
    <source>
        <dbReference type="EMBL" id="UPL15424.1"/>
    </source>
</evidence>
<evidence type="ECO:0000313" key="4">
    <source>
        <dbReference type="Proteomes" id="UP000831963"/>
    </source>
</evidence>
<dbReference type="Proteomes" id="UP000831963">
    <property type="component" value="Chromosome"/>
</dbReference>
<keyword evidence="2" id="KW-1133">Transmembrane helix</keyword>
<evidence type="ECO:0000256" key="1">
    <source>
        <dbReference type="SAM" id="MobiDB-lite"/>
    </source>
</evidence>
<dbReference type="RefSeq" id="WP_247956031.1">
    <property type="nucleotide sequence ID" value="NZ_CP078077.1"/>
</dbReference>
<evidence type="ECO:0000256" key="2">
    <source>
        <dbReference type="SAM" id="Phobius"/>
    </source>
</evidence>
<accession>A0ABY4IRL7</accession>
<name>A0ABY4IRL7_9MICO</name>
<keyword evidence="2" id="KW-0472">Membrane</keyword>
<evidence type="ECO:0008006" key="5">
    <source>
        <dbReference type="Google" id="ProtNLM"/>
    </source>
</evidence>